<dbReference type="InterPro" id="IPR029021">
    <property type="entry name" value="Prot-tyrosine_phosphatase-like"/>
</dbReference>
<evidence type="ECO:0000259" key="1">
    <source>
        <dbReference type="PROSITE" id="PS51339"/>
    </source>
</evidence>
<dbReference type="PANTHER" id="PTHR10807">
    <property type="entry name" value="MYOTUBULARIN-RELATED"/>
    <property type="match status" value="1"/>
</dbReference>
<dbReference type="AlphaFoldDB" id="A0A7S2AUR2"/>
<dbReference type="InterPro" id="IPR030564">
    <property type="entry name" value="Myotubularin"/>
</dbReference>
<evidence type="ECO:0000313" key="2">
    <source>
        <dbReference type="EMBL" id="CAD9378244.1"/>
    </source>
</evidence>
<proteinExistence type="predicted"/>
<feature type="domain" description="Myotubularin phosphatase" evidence="1">
    <location>
        <begin position="1"/>
        <end position="145"/>
    </location>
</feature>
<protein>
    <recommendedName>
        <fullName evidence="1">Myotubularin phosphatase domain-containing protein</fullName>
    </recommendedName>
</protein>
<name>A0A7S2AUR2_9STRA</name>
<dbReference type="PANTHER" id="PTHR10807:SF128">
    <property type="entry name" value="PHOSPHATIDYLINOSITOL-3,5-BISPHOSPHATE 3-PHOSPHATASE"/>
    <property type="match status" value="1"/>
</dbReference>
<organism evidence="2">
    <name type="scientific">Octactis speculum</name>
    <dbReference type="NCBI Taxonomy" id="3111310"/>
    <lineage>
        <taxon>Eukaryota</taxon>
        <taxon>Sar</taxon>
        <taxon>Stramenopiles</taxon>
        <taxon>Ochrophyta</taxon>
        <taxon>Dictyochophyceae</taxon>
        <taxon>Dictyochales</taxon>
        <taxon>Dictyochaceae</taxon>
        <taxon>Octactis</taxon>
    </lineage>
</organism>
<reference evidence="2" key="1">
    <citation type="submission" date="2021-01" db="EMBL/GenBank/DDBJ databases">
        <authorList>
            <person name="Corre E."/>
            <person name="Pelletier E."/>
            <person name="Niang G."/>
            <person name="Scheremetjew M."/>
            <person name="Finn R."/>
            <person name="Kale V."/>
            <person name="Holt S."/>
            <person name="Cochrane G."/>
            <person name="Meng A."/>
            <person name="Brown T."/>
            <person name="Cohen L."/>
        </authorList>
    </citation>
    <scope>NUCLEOTIDE SEQUENCE</scope>
    <source>
        <strain evidence="2">CCMP1381</strain>
    </source>
</reference>
<dbReference type="GO" id="GO:0005737">
    <property type="term" value="C:cytoplasm"/>
    <property type="evidence" value="ECO:0007669"/>
    <property type="project" value="TreeGrafter"/>
</dbReference>
<dbReference type="EMBL" id="HBGS01006628">
    <property type="protein sequence ID" value="CAD9378244.1"/>
    <property type="molecule type" value="Transcribed_RNA"/>
</dbReference>
<dbReference type="Pfam" id="PF06602">
    <property type="entry name" value="Myotub-related"/>
    <property type="match status" value="1"/>
</dbReference>
<dbReference type="PROSITE" id="PS51339">
    <property type="entry name" value="PPASE_MYOTUBULARIN"/>
    <property type="match status" value="1"/>
</dbReference>
<gene>
    <name evidence="2" type="ORF">DSPE1174_LOCUS3495</name>
</gene>
<sequence>MEKDFHSFGHPFQLRLAHGESSADRVNEQLSPIFIQFLDAAWQIVTQFPYMFEFNTRYLLCIAEHVASCRFGTFLFNTEKERLEEDIENKTVSLWSYLRLNRKYFLNLTYKRSNGLPQIIDSQDDVILPPLPVLLRGVTLWSDYFLRWSPSPSFTHHAFTPRALKRLGTLGGTEQYDEHDIFDTSRCSVADLQLPEAFCKSSEAEAMVLEVMVEAEKWRVKALQEKMRSVFEVSEPSQPSFASSDVVTDATQTVTMEGPPITIGESPSS</sequence>
<dbReference type="SUPFAM" id="SSF52799">
    <property type="entry name" value="(Phosphotyrosine protein) phosphatases II"/>
    <property type="match status" value="1"/>
</dbReference>
<accession>A0A7S2AUR2</accession>
<dbReference type="InterPro" id="IPR010569">
    <property type="entry name" value="Myotubularin-like_Pase_dom"/>
</dbReference>